<dbReference type="OrthoDB" id="391548at2"/>
<dbReference type="InterPro" id="IPR050250">
    <property type="entry name" value="Macrolide_Exporter_MacB"/>
</dbReference>
<comment type="subcellular location">
    <subcellularLocation>
        <location evidence="1">Cell membrane</location>
        <topology evidence="1">Multi-pass membrane protein</topology>
    </subcellularLocation>
</comment>
<evidence type="ECO:0000256" key="3">
    <source>
        <dbReference type="ARBA" id="ARBA00022692"/>
    </source>
</evidence>
<organism evidence="9 10">
    <name type="scientific">Spiroplasma turonicum</name>
    <dbReference type="NCBI Taxonomy" id="216946"/>
    <lineage>
        <taxon>Bacteria</taxon>
        <taxon>Bacillati</taxon>
        <taxon>Mycoplasmatota</taxon>
        <taxon>Mollicutes</taxon>
        <taxon>Entomoplasmatales</taxon>
        <taxon>Spiroplasmataceae</taxon>
        <taxon>Spiroplasma</taxon>
    </lineage>
</organism>
<dbReference type="InterPro" id="IPR003838">
    <property type="entry name" value="ABC3_permease_C"/>
</dbReference>
<evidence type="ECO:0000256" key="5">
    <source>
        <dbReference type="ARBA" id="ARBA00023136"/>
    </source>
</evidence>
<name>A0A0K1P572_9MOLU</name>
<feature type="transmembrane region" description="Helical" evidence="7">
    <location>
        <begin position="439"/>
        <end position="460"/>
    </location>
</feature>
<sequence length="1273" mass="146814">MKNISKSYFKLFLKLWVETIGVVVFLTIFTMLVIGMLAIPLQMTTKTDGIKSQTNLWNQQRQSIPALTNYFIDKYFINFDKNSDKNISINSPIGTINIKTPTDGWFSKEALSKIDEYTDYVSKNDAKDFCGESSNNEEKDKCEKEYVKSAKIDFARSLIDAFYLYGDDKSLTIADGSQIQPIIVKDIFTNNGSWLNYNNWSTRSVEDYIIYQILQGINQNDVDVSTFMSVVFNESKPNTSKEFYQILLTSATSLENDNIDLNNLVFSDKNSRLPQNNQEVVINDRYSKLKNININDKIIIKNKEFKVVGIGSKYSTISPTKFSQLRTSIDNYFQVYLKNSYFYESSDQYSFKNMFLTNNFISSRQNGSIFIYNFENYLKFRDKELNVNSILWSNIDNAKPNDETGNSNQNIFSVGVNSFKDISEHTNIKALNNLFIMTYIYLVIGIILFILGFSFVIFILKKEISNTRNQLGVFKALGYKTSQLTWIFALKNFVSMFISFLLGYFLSIPFQIDSAEKQFKSSVTIDFDYIYHDYIFLTFLLLIIPLIFSLFAYFIIYRVLNVKALDLINTQTKRNKRNYLIIVIQIIFFPTLLFTLINHLILKSSKKHNRLFTYRLQNAFVNDNKGKFILIISLFGISSFLFTMQLRALPILKNMFESGYNIYSKEVNHYYNFNSINNLKYSDNGLMKNNIKPNYQINYSDISENENYIENEIIYSKNITNLINNISDYRNEILKSNEIEQIKSLIPIISNLTFLLYPLENNDEIDIKTWVQNNIWKLISSSSNEEELKKIIDDMMKKPNILNIKPINENKNSGIYVNDIAKYVCVSIPGYSGDCNDLESFKEVARNYNNDLDFGQQVLSSLEADNTKPTISTSLKDWISTFLISEDKVNPFISANKVLFDKTKELLTYNLKFFVEDNQDIDLSESNVVMFKSSKEYGDPKNIFNFNSISNSSFESLSELNDDYINGLISFRLAKLLNLNVNDKFIINIGNTTFKQKIRIAGIISDNTLLQEVYLDYDAAMSKIAKNISTSSPVFTNLYSTKEASEGEIDITDIRKSIDTFRNKRDLFSYASTPSRPWLATNLDLYINNIANSENANITLKNISKYLNEKYLLKPFDTQFFINPGVVTFPILKELINSILGEVEKAMLTYIIIDVILLTILLIVLINVIINDAINIITVMRSLGYTNKKINWIILGRYIIFSFIGFLIGYGLSLLTWSIIQSIVWNSFKVVVTIPTLIWLPFVSGIILGSILYIGWMTATIQIRKKPLTLLLT</sequence>
<keyword evidence="4 7" id="KW-1133">Transmembrane helix</keyword>
<keyword evidence="10" id="KW-1185">Reference proteome</keyword>
<keyword evidence="2" id="KW-1003">Cell membrane</keyword>
<dbReference type="PATRIC" id="fig|216946.3.peg.187"/>
<comment type="similarity">
    <text evidence="6">Belongs to the ABC-4 integral membrane protein family.</text>
</comment>
<evidence type="ECO:0000256" key="4">
    <source>
        <dbReference type="ARBA" id="ARBA00022989"/>
    </source>
</evidence>
<evidence type="ECO:0000256" key="7">
    <source>
        <dbReference type="SAM" id="Phobius"/>
    </source>
</evidence>
<dbReference type="Pfam" id="PF02687">
    <property type="entry name" value="FtsX"/>
    <property type="match status" value="2"/>
</dbReference>
<feature type="transmembrane region" description="Helical" evidence="7">
    <location>
        <begin position="578"/>
        <end position="602"/>
    </location>
</feature>
<feature type="transmembrane region" description="Helical" evidence="7">
    <location>
        <begin position="534"/>
        <end position="557"/>
    </location>
</feature>
<evidence type="ECO:0000313" key="9">
    <source>
        <dbReference type="EMBL" id="AKU79435.1"/>
    </source>
</evidence>
<accession>A0A0K1P572</accession>
<feature type="domain" description="ABC3 transporter permease C-terminal" evidence="8">
    <location>
        <begin position="443"/>
        <end position="558"/>
    </location>
</feature>
<evidence type="ECO:0000256" key="6">
    <source>
        <dbReference type="ARBA" id="ARBA00038076"/>
    </source>
</evidence>
<evidence type="ECO:0000313" key="10">
    <source>
        <dbReference type="Proteomes" id="UP000067243"/>
    </source>
</evidence>
<evidence type="ECO:0000256" key="2">
    <source>
        <dbReference type="ARBA" id="ARBA00022475"/>
    </source>
</evidence>
<dbReference type="RefSeq" id="WP_075048041.1">
    <property type="nucleotide sequence ID" value="NZ_CP012328.1"/>
</dbReference>
<dbReference type="AlphaFoldDB" id="A0A0K1P572"/>
<keyword evidence="3 7" id="KW-0812">Transmembrane</keyword>
<dbReference type="EMBL" id="CP012328">
    <property type="protein sequence ID" value="AKU79435.1"/>
    <property type="molecule type" value="Genomic_DNA"/>
</dbReference>
<dbReference type="PANTHER" id="PTHR30572:SF4">
    <property type="entry name" value="ABC TRANSPORTER PERMEASE YTRF"/>
    <property type="match status" value="1"/>
</dbReference>
<dbReference type="KEGG" id="stur:STURON_00189"/>
<feature type="domain" description="ABC3 transporter permease C-terminal" evidence="8">
    <location>
        <begin position="1155"/>
        <end position="1267"/>
    </location>
</feature>
<keyword evidence="5 7" id="KW-0472">Membrane</keyword>
<evidence type="ECO:0000259" key="8">
    <source>
        <dbReference type="Pfam" id="PF02687"/>
    </source>
</evidence>
<feature type="transmembrane region" description="Helical" evidence="7">
    <location>
        <begin position="12"/>
        <end position="39"/>
    </location>
</feature>
<dbReference type="Proteomes" id="UP000067243">
    <property type="component" value="Chromosome"/>
</dbReference>
<gene>
    <name evidence="9" type="ORF">STURON_00189</name>
</gene>
<dbReference type="CDD" id="cd00637">
    <property type="entry name" value="7tm_classA_rhodopsin-like"/>
    <property type="match status" value="1"/>
</dbReference>
<dbReference type="PANTHER" id="PTHR30572">
    <property type="entry name" value="MEMBRANE COMPONENT OF TRANSPORTER-RELATED"/>
    <property type="match status" value="1"/>
</dbReference>
<feature type="transmembrane region" description="Helical" evidence="7">
    <location>
        <begin position="1237"/>
        <end position="1256"/>
    </location>
</feature>
<evidence type="ECO:0000256" key="1">
    <source>
        <dbReference type="ARBA" id="ARBA00004651"/>
    </source>
</evidence>
<feature type="transmembrane region" description="Helical" evidence="7">
    <location>
        <begin position="484"/>
        <end position="506"/>
    </location>
</feature>
<dbReference type="GO" id="GO:0022857">
    <property type="term" value="F:transmembrane transporter activity"/>
    <property type="evidence" value="ECO:0007669"/>
    <property type="project" value="TreeGrafter"/>
</dbReference>
<protein>
    <submittedName>
        <fullName evidence="9">ABC transporter permease</fullName>
    </submittedName>
</protein>
<feature type="transmembrane region" description="Helical" evidence="7">
    <location>
        <begin position="1147"/>
        <end position="1170"/>
    </location>
</feature>
<reference evidence="9 10" key="1">
    <citation type="journal article" date="2015" name="Genome Announc.">
        <title>Complete Genome Sequence of Spiroplasma turonicum Strain Tab4cT, a Parasite of a Horse Fly, Haematopota sp. (Diptera: Tabanidae).</title>
        <authorList>
            <person name="Davis R.E."/>
            <person name="Shao J."/>
            <person name="Zhao Y."/>
            <person name="Gasparich G.E."/>
            <person name="Gaynor B.J."/>
            <person name="Donofrio N."/>
        </authorList>
    </citation>
    <scope>NUCLEOTIDE SEQUENCE [LARGE SCALE GENOMIC DNA]</scope>
    <source>
        <strain evidence="9 10">Tab4c</strain>
    </source>
</reference>
<proteinExistence type="inferred from homology"/>
<dbReference type="STRING" id="216946.STURO_v1c01870"/>
<feature type="transmembrane region" description="Helical" evidence="7">
    <location>
        <begin position="1190"/>
        <end position="1217"/>
    </location>
</feature>
<dbReference type="GO" id="GO:0005886">
    <property type="term" value="C:plasma membrane"/>
    <property type="evidence" value="ECO:0007669"/>
    <property type="project" value="UniProtKB-SubCell"/>
</dbReference>